<evidence type="ECO:0000313" key="1">
    <source>
        <dbReference type="EMBL" id="PSJ43856.1"/>
    </source>
</evidence>
<gene>
    <name evidence="1" type="ORF">C7I36_07980</name>
</gene>
<dbReference type="OrthoDB" id="5616307at2"/>
<dbReference type="EMBL" id="PXYH01000009">
    <property type="protein sequence ID" value="PSJ43856.1"/>
    <property type="molecule type" value="Genomic_DNA"/>
</dbReference>
<dbReference type="RefSeq" id="WP_106453198.1">
    <property type="nucleotide sequence ID" value="NZ_PXYH01000009.1"/>
</dbReference>
<organism evidence="1 2">
    <name type="scientific">Zobellella taiwanensis</name>
    <dbReference type="NCBI Taxonomy" id="347535"/>
    <lineage>
        <taxon>Bacteria</taxon>
        <taxon>Pseudomonadati</taxon>
        <taxon>Pseudomonadota</taxon>
        <taxon>Gammaproteobacteria</taxon>
        <taxon>Aeromonadales</taxon>
        <taxon>Aeromonadaceae</taxon>
        <taxon>Zobellella</taxon>
    </lineage>
</organism>
<dbReference type="InterPro" id="IPR009749">
    <property type="entry name" value="DUF1315"/>
</dbReference>
<keyword evidence="2" id="KW-1185">Reference proteome</keyword>
<dbReference type="Pfam" id="PF07023">
    <property type="entry name" value="DUF1315"/>
    <property type="match status" value="1"/>
</dbReference>
<protein>
    <submittedName>
        <fullName evidence="1">DUF1315 domain-containing protein</fullName>
    </submittedName>
</protein>
<proteinExistence type="predicted"/>
<sequence length="92" mass="10487">MSSFQQAIAAMPREVYERLKTAVELGKWPDGAPLTPEQKDTTLQAVLAWQSLHNDTPDFMTIAKGGEIVMKSKAELRRQFRDEQEIVRQNVN</sequence>
<comment type="caution">
    <text evidence="1">The sequence shown here is derived from an EMBL/GenBank/DDBJ whole genome shotgun (WGS) entry which is preliminary data.</text>
</comment>
<evidence type="ECO:0000313" key="2">
    <source>
        <dbReference type="Proteomes" id="UP000242181"/>
    </source>
</evidence>
<dbReference type="AlphaFoldDB" id="A0A2P7R0Y1"/>
<name>A0A2P7R0Y1_9GAMM</name>
<dbReference type="Proteomes" id="UP000242181">
    <property type="component" value="Unassembled WGS sequence"/>
</dbReference>
<reference evidence="1 2" key="1">
    <citation type="submission" date="2018-03" db="EMBL/GenBank/DDBJ databases">
        <title>The draft genome of Zobellella taiwanensis JCM 13381.</title>
        <authorList>
            <person name="Liu L."/>
            <person name="Li L."/>
            <person name="Wang T."/>
            <person name="Zhang X."/>
            <person name="Liang L."/>
        </authorList>
    </citation>
    <scope>NUCLEOTIDE SEQUENCE [LARGE SCALE GENOMIC DNA]</scope>
    <source>
        <strain evidence="1 2">JCM 13381</strain>
    </source>
</reference>
<accession>A0A2P7R0Y1</accession>